<dbReference type="SUPFAM" id="SSF50447">
    <property type="entry name" value="Translation proteins"/>
    <property type="match status" value="2"/>
</dbReference>
<dbReference type="Pfam" id="PF22042">
    <property type="entry name" value="EF-G_D2"/>
    <property type="match status" value="1"/>
</dbReference>
<protein>
    <recommendedName>
        <fullName evidence="2 7">Translation initiation factor IF-2</fullName>
    </recommendedName>
</protein>
<comment type="similarity">
    <text evidence="1 7 8">Belongs to the TRAFAC class translation factor GTPase superfamily. Classic translation factor GTPase family. IF-2 subfamily.</text>
</comment>
<dbReference type="InterPro" id="IPR015760">
    <property type="entry name" value="TIF_IF2"/>
</dbReference>
<dbReference type="FunFam" id="3.40.50.300:FF:000019">
    <property type="entry name" value="Translation initiation factor IF-2"/>
    <property type="match status" value="1"/>
</dbReference>
<sequence length="675" mass="74291">MNVTELARRLGITPSKLRQIIPQLGFDIGAKAIKIDQKMAQVIIDKLSDSKTREKYLDGKVETNAASAVFIGRKEKSEENAQTKSIKIPEKIMVKELAKRMGLPVTVLIAELMHNGVMASINQDIDFETAAIIAEDMGFIASRSEEYFDHNIDDSTKKILKEVRINGIARPPVIVVMGHVDHGKTKLLDAVRETNIVDSEAGGITQHIGAYQVDKDSRSLTFIDTPGHEAFSAMRSRGAQVADIAILVVAADDGVRPQTIEAISHIKQAELPFIVAINKIDKPEANVEKIKSDLANIDLTPEDWGGKTITVPISAKEKINISDLLDTLFLVADMHQDEIVANPKDKALGTIIESNIDIGQGPVATVLIQNGTLKLGDYVRIGDFLSKVRVMKNWKGEKVSEAVPSMPISILGLKNVPQVGDILHVIQDKREIRQSKRSKDKRNYQSGRALSGQTKKQVEDDHSEERKNIKIILKADVLGSIGAILESLEKIKNEDEDINIQIVKRGLGNITEKDVEQAAGQDAYLIGFGVGVSREAGNLAASANIDIRLFTVIYDLLNMLKKEADRIRGIKKVQFLIGKLKILVIFRTEKKIQIVGGEVIEGKIISNSLCRIIRGNEILGETKAIEIESGKEKVKEVDLSQQCGVKIAGNVEARQGDIIEFYHEEEINNKSAVSS</sequence>
<organism evidence="11 12">
    <name type="scientific">Candidatus Kuenenbacteria bacterium CG08_land_8_20_14_0_20_37_23</name>
    <dbReference type="NCBI Taxonomy" id="1974617"/>
    <lineage>
        <taxon>Bacteria</taxon>
        <taxon>Candidatus Kueneniibacteriota</taxon>
    </lineage>
</organism>
<dbReference type="GO" id="GO:0005525">
    <property type="term" value="F:GTP binding"/>
    <property type="evidence" value="ECO:0007669"/>
    <property type="project" value="UniProtKB-KW"/>
</dbReference>
<dbReference type="FunFam" id="3.40.50.10050:FF:000001">
    <property type="entry name" value="Translation initiation factor IF-2"/>
    <property type="match status" value="1"/>
</dbReference>
<feature type="region of interest" description="G-domain" evidence="7">
    <location>
        <begin position="172"/>
        <end position="320"/>
    </location>
</feature>
<dbReference type="GO" id="GO:0003743">
    <property type="term" value="F:translation initiation factor activity"/>
    <property type="evidence" value="ECO:0007669"/>
    <property type="project" value="UniProtKB-UniRule"/>
</dbReference>
<evidence type="ECO:0000256" key="8">
    <source>
        <dbReference type="RuleBase" id="RU000644"/>
    </source>
</evidence>
<comment type="function">
    <text evidence="7 8">One of the essential components for the initiation of protein synthesis. Protects formylmethionyl-tRNA from spontaneous hydrolysis and promotes its binding to the 30S ribosomal subunits. Also involved in the hydrolysis of GTP during the formation of the 70S ribosomal complex.</text>
</comment>
<comment type="caution">
    <text evidence="11">The sequence shown here is derived from an EMBL/GenBank/DDBJ whole genome shotgun (WGS) entry which is preliminary data.</text>
</comment>
<proteinExistence type="inferred from homology"/>
<dbReference type="InterPro" id="IPR036925">
    <property type="entry name" value="TIF_IF2_dom3_sf"/>
</dbReference>
<keyword evidence="3 7" id="KW-0396">Initiation factor</keyword>
<evidence type="ECO:0000256" key="4">
    <source>
        <dbReference type="ARBA" id="ARBA00022741"/>
    </source>
</evidence>
<dbReference type="PANTHER" id="PTHR43381">
    <property type="entry name" value="TRANSLATION INITIATION FACTOR IF-2-RELATED"/>
    <property type="match status" value="1"/>
</dbReference>
<feature type="domain" description="Tr-type G" evidence="10">
    <location>
        <begin position="169"/>
        <end position="344"/>
    </location>
</feature>
<dbReference type="PANTHER" id="PTHR43381:SF4">
    <property type="entry name" value="EUKARYOTIC TRANSLATION INITIATION FACTOR 5B"/>
    <property type="match status" value="1"/>
</dbReference>
<dbReference type="Gene3D" id="2.40.30.10">
    <property type="entry name" value="Translation factors"/>
    <property type="match status" value="2"/>
</dbReference>
<gene>
    <name evidence="7" type="primary">infB</name>
    <name evidence="11" type="ORF">COT27_03175</name>
</gene>
<dbReference type="Pfam" id="PF04760">
    <property type="entry name" value="IF2_N"/>
    <property type="match status" value="1"/>
</dbReference>
<feature type="region of interest" description="Disordered" evidence="9">
    <location>
        <begin position="433"/>
        <end position="462"/>
    </location>
</feature>
<evidence type="ECO:0000256" key="5">
    <source>
        <dbReference type="ARBA" id="ARBA00022917"/>
    </source>
</evidence>
<evidence type="ECO:0000313" key="11">
    <source>
        <dbReference type="EMBL" id="PIU10443.1"/>
    </source>
</evidence>
<keyword evidence="4 7" id="KW-0547">Nucleotide-binding</keyword>
<evidence type="ECO:0000256" key="6">
    <source>
        <dbReference type="ARBA" id="ARBA00023134"/>
    </source>
</evidence>
<dbReference type="InterPro" id="IPR023115">
    <property type="entry name" value="TIF_IF2_dom3"/>
</dbReference>
<dbReference type="NCBIfam" id="TIGR00231">
    <property type="entry name" value="small_GTP"/>
    <property type="match status" value="1"/>
</dbReference>
<dbReference type="InterPro" id="IPR009000">
    <property type="entry name" value="Transl_B-barrel_sf"/>
</dbReference>
<feature type="binding site" evidence="7">
    <location>
        <begin position="224"/>
        <end position="228"/>
    </location>
    <ligand>
        <name>GTP</name>
        <dbReference type="ChEBI" id="CHEBI:37565"/>
    </ligand>
</feature>
<evidence type="ECO:0000256" key="7">
    <source>
        <dbReference type="HAMAP-Rule" id="MF_00100"/>
    </source>
</evidence>
<dbReference type="Gene3D" id="3.40.50.10050">
    <property type="entry name" value="Translation initiation factor IF- 2, domain 3"/>
    <property type="match status" value="1"/>
</dbReference>
<evidence type="ECO:0000256" key="9">
    <source>
        <dbReference type="SAM" id="MobiDB-lite"/>
    </source>
</evidence>
<accession>A0A2M6XS37</accession>
<dbReference type="Pfam" id="PF11987">
    <property type="entry name" value="IF-2"/>
    <property type="match status" value="1"/>
</dbReference>
<keyword evidence="6 7" id="KW-0342">GTP-binding</keyword>
<evidence type="ECO:0000256" key="3">
    <source>
        <dbReference type="ARBA" id="ARBA00022540"/>
    </source>
</evidence>
<dbReference type="InterPro" id="IPR053905">
    <property type="entry name" value="EF-G-like_DII"/>
</dbReference>
<dbReference type="GO" id="GO:0003924">
    <property type="term" value="F:GTPase activity"/>
    <property type="evidence" value="ECO:0007669"/>
    <property type="project" value="UniProtKB-UniRule"/>
</dbReference>
<dbReference type="InterPro" id="IPR005225">
    <property type="entry name" value="Small_GTP-bd"/>
</dbReference>
<keyword evidence="7" id="KW-0963">Cytoplasm</keyword>
<dbReference type="NCBIfam" id="TIGR00487">
    <property type="entry name" value="IF-2"/>
    <property type="match status" value="1"/>
</dbReference>
<dbReference type="CDD" id="cd03702">
    <property type="entry name" value="IF2_mtIF2_II"/>
    <property type="match status" value="1"/>
</dbReference>
<keyword evidence="5 7" id="KW-0648">Protein biosynthesis</keyword>
<dbReference type="InterPro" id="IPR044145">
    <property type="entry name" value="IF2_II"/>
</dbReference>
<dbReference type="PROSITE" id="PS51722">
    <property type="entry name" value="G_TR_2"/>
    <property type="match status" value="1"/>
</dbReference>
<name>A0A2M6XS37_9BACT</name>
<feature type="binding site" evidence="7">
    <location>
        <begin position="178"/>
        <end position="185"/>
    </location>
    <ligand>
        <name>GTP</name>
        <dbReference type="ChEBI" id="CHEBI:37565"/>
    </ligand>
</feature>
<dbReference type="InterPro" id="IPR000795">
    <property type="entry name" value="T_Tr_GTP-bd_dom"/>
</dbReference>
<dbReference type="Pfam" id="PF00009">
    <property type="entry name" value="GTP_EFTU"/>
    <property type="match status" value="1"/>
</dbReference>
<evidence type="ECO:0000256" key="1">
    <source>
        <dbReference type="ARBA" id="ARBA00007733"/>
    </source>
</evidence>
<feature type="binding site" evidence="7">
    <location>
        <begin position="278"/>
        <end position="281"/>
    </location>
    <ligand>
        <name>GTP</name>
        <dbReference type="ChEBI" id="CHEBI:37565"/>
    </ligand>
</feature>
<dbReference type="InterPro" id="IPR006847">
    <property type="entry name" value="IF2_N"/>
</dbReference>
<evidence type="ECO:0000256" key="2">
    <source>
        <dbReference type="ARBA" id="ARBA00020675"/>
    </source>
</evidence>
<dbReference type="InterPro" id="IPR027417">
    <property type="entry name" value="P-loop_NTPase"/>
</dbReference>
<dbReference type="Gene3D" id="3.40.50.300">
    <property type="entry name" value="P-loop containing nucleotide triphosphate hydrolases"/>
    <property type="match status" value="1"/>
</dbReference>
<dbReference type="GO" id="GO:0005737">
    <property type="term" value="C:cytoplasm"/>
    <property type="evidence" value="ECO:0007669"/>
    <property type="project" value="UniProtKB-SubCell"/>
</dbReference>
<feature type="compositionally biased region" description="Polar residues" evidence="9">
    <location>
        <begin position="444"/>
        <end position="455"/>
    </location>
</feature>
<dbReference type="SUPFAM" id="SSF52156">
    <property type="entry name" value="Initiation factor IF2/eIF5b, domain 3"/>
    <property type="match status" value="1"/>
</dbReference>
<evidence type="ECO:0000259" key="10">
    <source>
        <dbReference type="PROSITE" id="PS51722"/>
    </source>
</evidence>
<dbReference type="Proteomes" id="UP000230586">
    <property type="component" value="Unassembled WGS sequence"/>
</dbReference>
<reference evidence="12" key="1">
    <citation type="submission" date="2017-09" db="EMBL/GenBank/DDBJ databases">
        <title>Depth-based differentiation of microbial function through sediment-hosted aquifers and enrichment of novel symbionts in the deep terrestrial subsurface.</title>
        <authorList>
            <person name="Probst A.J."/>
            <person name="Ladd B."/>
            <person name="Jarett J.K."/>
            <person name="Geller-Mcgrath D.E."/>
            <person name="Sieber C.M.K."/>
            <person name="Emerson J.B."/>
            <person name="Anantharaman K."/>
            <person name="Thomas B.C."/>
            <person name="Malmstrom R."/>
            <person name="Stieglmeier M."/>
            <person name="Klingl A."/>
            <person name="Woyke T."/>
            <person name="Ryan C.M."/>
            <person name="Banfield J.F."/>
        </authorList>
    </citation>
    <scope>NUCLEOTIDE SEQUENCE [LARGE SCALE GENOMIC DNA]</scope>
</reference>
<dbReference type="InterPro" id="IPR000178">
    <property type="entry name" value="TF_IF2_bacterial-like"/>
</dbReference>
<dbReference type="AlphaFoldDB" id="A0A2M6XS37"/>
<dbReference type="SUPFAM" id="SSF52540">
    <property type="entry name" value="P-loop containing nucleoside triphosphate hydrolases"/>
    <property type="match status" value="1"/>
</dbReference>
<comment type="subcellular location">
    <subcellularLocation>
        <location evidence="7">Cytoplasm</location>
    </subcellularLocation>
</comment>
<dbReference type="EMBL" id="PEXX01000048">
    <property type="protein sequence ID" value="PIU10443.1"/>
    <property type="molecule type" value="Genomic_DNA"/>
</dbReference>
<evidence type="ECO:0000313" key="12">
    <source>
        <dbReference type="Proteomes" id="UP000230586"/>
    </source>
</evidence>
<dbReference type="CDD" id="cd01887">
    <property type="entry name" value="IF2_eIF5B"/>
    <property type="match status" value="1"/>
</dbReference>
<dbReference type="HAMAP" id="MF_00100_B">
    <property type="entry name" value="IF_2_B"/>
    <property type="match status" value="1"/>
</dbReference>